<evidence type="ECO:0000256" key="3">
    <source>
        <dbReference type="PROSITE-ProRule" id="PRU00339"/>
    </source>
</evidence>
<sequence length="874" mass="99861">MDASAVLGITSSTGSLSPSCLSCHNGRDAAALETAHQTKEDIFDRYLLPTDYDVPVYVSRLPAYPRSCPITQLRIFQEILRYKTDKDIVALFQDGAKLKNLGKEIGQKYGRHTTIALTSLIASGITNKETLFKYAEKLDRLNFLLREHLRYFSPKIQSNPQELVRKIHSWLWARKGERYKENTRLFPQVIDNEINDQRGTGVGNCVGLTALSNYLATRQGLDAKSVHVSNGGYHTFSLLYYKSGFDRWENVRLDGGNTHETKTFTNISNFAQLGSEMYNHLAIDAGDPKLKLHYYNQGLALNPASSLIHTNRGKLYYDQGKHKKAAADLWQSVKLDPYDPGAHYFRGLNHLKTNQPLKAAEDFGQAIKHQPKHLEAHLELGKVYFRLGKYSQSITNLNIYLKLCAEKDKGNEKDKEKRGTPNKDAHYYLGLSYLRQRQYKKGLEALHKVVGSPYDHPEKSIIKWHAIKMLDAVIAADNNRTAAYFCRAIIAAEEHETSYIPPQAFNDIDEVIRRKPIWAEAYFERGKFHNRKSRMYRGEDKAKAIADFKMAAKLKPKWADPHFEMAKVLSDFGLSKDKGEAVRELQETVGRAPNHCEANLALGIIALNKKDYCQSTTYLSAAKHCDRYQDHNVHLYRGFAYLKLWEPRRAAEDLSQAISTEPNSTARFLRGLAYLGDSKYQLAIDNFEKAVPDDYFSYHDLYYLDPKVFDSDYSLSTESYETNKKFNLALAYLGLGQQDKARKLFNQIFNDPVFKDRLLFFSGLSSLKSQQPDKAIRAFNEALSLDQFGDMNEKIRTARGIVYFLQGKTDQAVADLEKAIAVQSWNGIAHYYLGLAYLRQHQWKKAFYNGALGLLFYEPTKQLHYYGVKFPPLN</sequence>
<comment type="caution">
    <text evidence="4">The sequence shown here is derived from an EMBL/GenBank/DDBJ whole genome shotgun (WGS) entry which is preliminary data.</text>
</comment>
<dbReference type="PANTHER" id="PTHR44858:SF1">
    <property type="entry name" value="UDP-N-ACETYLGLUCOSAMINE--PEPTIDE N-ACETYLGLUCOSAMINYLTRANSFERASE SPINDLY-RELATED"/>
    <property type="match status" value="1"/>
</dbReference>
<dbReference type="Gene3D" id="1.25.40.10">
    <property type="entry name" value="Tetratricopeptide repeat domain"/>
    <property type="match status" value="4"/>
</dbReference>
<dbReference type="SMART" id="SM00028">
    <property type="entry name" value="TPR"/>
    <property type="match status" value="10"/>
</dbReference>
<evidence type="ECO:0000256" key="2">
    <source>
        <dbReference type="ARBA" id="ARBA00022803"/>
    </source>
</evidence>
<dbReference type="EMBL" id="MEUI01000017">
    <property type="protein sequence ID" value="OGC34418.1"/>
    <property type="molecule type" value="Genomic_DNA"/>
</dbReference>
<dbReference type="InterPro" id="IPR019734">
    <property type="entry name" value="TPR_rpt"/>
</dbReference>
<keyword evidence="1" id="KW-0677">Repeat</keyword>
<dbReference type="Pfam" id="PF13174">
    <property type="entry name" value="TPR_6"/>
    <property type="match status" value="2"/>
</dbReference>
<dbReference type="InterPro" id="IPR011990">
    <property type="entry name" value="TPR-like_helical_dom_sf"/>
</dbReference>
<dbReference type="PROSITE" id="PS50005">
    <property type="entry name" value="TPR"/>
    <property type="match status" value="2"/>
</dbReference>
<evidence type="ECO:0000256" key="1">
    <source>
        <dbReference type="ARBA" id="ARBA00022737"/>
    </source>
</evidence>
<dbReference type="InterPro" id="IPR050498">
    <property type="entry name" value="Ycf3"/>
</dbReference>
<dbReference type="Pfam" id="PF13414">
    <property type="entry name" value="TPR_11"/>
    <property type="match status" value="1"/>
</dbReference>
<gene>
    <name evidence="4" type="ORF">A2462_01225</name>
</gene>
<name>A0A1F4TP07_UNCSA</name>
<organism evidence="4 5">
    <name type="scientific">candidate division WOR-1 bacterium RIFOXYC2_FULL_41_25</name>
    <dbReference type="NCBI Taxonomy" id="1802586"/>
    <lineage>
        <taxon>Bacteria</taxon>
        <taxon>Bacillati</taxon>
        <taxon>Saganbacteria</taxon>
    </lineage>
</organism>
<keyword evidence="2 3" id="KW-0802">TPR repeat</keyword>
<dbReference type="SUPFAM" id="SSF48452">
    <property type="entry name" value="TPR-like"/>
    <property type="match status" value="3"/>
</dbReference>
<evidence type="ECO:0000313" key="5">
    <source>
        <dbReference type="Proteomes" id="UP000177309"/>
    </source>
</evidence>
<feature type="repeat" description="TPR" evidence="3">
    <location>
        <begin position="631"/>
        <end position="664"/>
    </location>
</feature>
<protein>
    <submittedName>
        <fullName evidence="4">Uncharacterized protein</fullName>
    </submittedName>
</protein>
<feature type="repeat" description="TPR" evidence="3">
    <location>
        <begin position="306"/>
        <end position="339"/>
    </location>
</feature>
<dbReference type="PANTHER" id="PTHR44858">
    <property type="entry name" value="TETRATRICOPEPTIDE REPEAT PROTEIN 6"/>
    <property type="match status" value="1"/>
</dbReference>
<dbReference type="AlphaFoldDB" id="A0A1F4TP07"/>
<evidence type="ECO:0000313" key="4">
    <source>
        <dbReference type="EMBL" id="OGC34418.1"/>
    </source>
</evidence>
<dbReference type="Proteomes" id="UP000177309">
    <property type="component" value="Unassembled WGS sequence"/>
</dbReference>
<accession>A0A1F4TP07</accession>
<reference evidence="4 5" key="1">
    <citation type="journal article" date="2016" name="Nat. Commun.">
        <title>Thousands of microbial genomes shed light on interconnected biogeochemical processes in an aquifer system.</title>
        <authorList>
            <person name="Anantharaman K."/>
            <person name="Brown C.T."/>
            <person name="Hug L.A."/>
            <person name="Sharon I."/>
            <person name="Castelle C.J."/>
            <person name="Probst A.J."/>
            <person name="Thomas B.C."/>
            <person name="Singh A."/>
            <person name="Wilkins M.J."/>
            <person name="Karaoz U."/>
            <person name="Brodie E.L."/>
            <person name="Williams K.H."/>
            <person name="Hubbard S.S."/>
            <person name="Banfield J.F."/>
        </authorList>
    </citation>
    <scope>NUCLEOTIDE SEQUENCE [LARGE SCALE GENOMIC DNA]</scope>
</reference>
<proteinExistence type="predicted"/>
<dbReference type="Pfam" id="PF13432">
    <property type="entry name" value="TPR_16"/>
    <property type="match status" value="3"/>
</dbReference>